<dbReference type="InterPro" id="IPR036563">
    <property type="entry name" value="MoaE_sf"/>
</dbReference>
<dbReference type="AlphaFoldDB" id="M0LJT3"/>
<gene>
    <name evidence="1" type="ORF">C446_13839</name>
</gene>
<dbReference type="EMBL" id="AOMA01000142">
    <property type="protein sequence ID" value="EMA33318.1"/>
    <property type="molecule type" value="Genomic_DNA"/>
</dbReference>
<dbReference type="STRING" id="1227454.C446_13839"/>
<dbReference type="PANTHER" id="PTHR23404">
    <property type="entry name" value="MOLYBDOPTERIN SYNTHASE RELATED"/>
    <property type="match status" value="1"/>
</dbReference>
<organism evidence="1 2">
    <name type="scientific">Halobiforma nitratireducens JCM 10879</name>
    <dbReference type="NCBI Taxonomy" id="1227454"/>
    <lineage>
        <taxon>Archaea</taxon>
        <taxon>Methanobacteriati</taxon>
        <taxon>Methanobacteriota</taxon>
        <taxon>Stenosarchaea group</taxon>
        <taxon>Halobacteria</taxon>
        <taxon>Halobacteriales</taxon>
        <taxon>Natrialbaceae</taxon>
        <taxon>Halobiforma</taxon>
    </lineage>
</organism>
<keyword evidence="2" id="KW-1185">Reference proteome</keyword>
<comment type="caution">
    <text evidence="1">The sequence shown here is derived from an EMBL/GenBank/DDBJ whole genome shotgun (WGS) entry which is preliminary data.</text>
</comment>
<dbReference type="OrthoDB" id="45235at2157"/>
<dbReference type="NCBIfam" id="NF011061">
    <property type="entry name" value="PRK14493.1"/>
    <property type="match status" value="1"/>
</dbReference>
<reference evidence="1 2" key="1">
    <citation type="journal article" date="2014" name="PLoS Genet.">
        <title>Phylogenetically driven sequencing of extremely halophilic archaea reveals strategies for static and dynamic osmo-response.</title>
        <authorList>
            <person name="Becker E.A."/>
            <person name="Seitzer P.M."/>
            <person name="Tritt A."/>
            <person name="Larsen D."/>
            <person name="Krusor M."/>
            <person name="Yao A.I."/>
            <person name="Wu D."/>
            <person name="Madern D."/>
            <person name="Eisen J.A."/>
            <person name="Darling A.E."/>
            <person name="Facciotti M.T."/>
        </authorList>
    </citation>
    <scope>NUCLEOTIDE SEQUENCE [LARGE SCALE GENOMIC DNA]</scope>
    <source>
        <strain evidence="1 2">JCM 10879</strain>
    </source>
</reference>
<dbReference type="Pfam" id="PF02391">
    <property type="entry name" value="MoaE"/>
    <property type="match status" value="1"/>
</dbReference>
<sequence length="288" mass="31430">MHVLGIIDRGAGGDAVERVVDRVADRLSREGRVGVVRYDATIADGTPVHVDRDDENDGDALFPGGDVTYDLGADGDWTATGTGMTVQEALDRLAIDCDYALVAGVSDLRYPAIAVGEDAASFGDEDESVLAAVDTSGDLEVDAVVDALASTEPHETLESLVERVKRSPKAERSGAIATFTGRVRAKDGEDDARTEYLEFEKYEGVADERMTAIERELEERAGVLEVELYHRTGVIDDGEDIVFVVVLAGHREEAFRTVEDGINRLKDEVPLFKKEVTVEDEFWVHDRS</sequence>
<dbReference type="CDD" id="cd00756">
    <property type="entry name" value="MoaE"/>
    <property type="match status" value="1"/>
</dbReference>
<dbReference type="RefSeq" id="WP_006673668.1">
    <property type="nucleotide sequence ID" value="NZ_AOMA01000142.1"/>
</dbReference>
<accession>M0LJT3</accession>
<protein>
    <submittedName>
        <fullName evidence="1">Bifunctional molybdopterin-guanine dinucleotide biosynthesis protein MobB/MoaE</fullName>
    </submittedName>
</protein>
<dbReference type="Gene3D" id="3.90.1170.40">
    <property type="entry name" value="Molybdopterin biosynthesis MoaE subunit"/>
    <property type="match status" value="1"/>
</dbReference>
<evidence type="ECO:0000313" key="2">
    <source>
        <dbReference type="Proteomes" id="UP000011607"/>
    </source>
</evidence>
<dbReference type="InterPro" id="IPR003448">
    <property type="entry name" value="Mopterin_biosynth_MoaE"/>
</dbReference>
<proteinExistence type="predicted"/>
<dbReference type="eggNOG" id="arCOG00533">
    <property type="taxonomic scope" value="Archaea"/>
</dbReference>
<evidence type="ECO:0000313" key="1">
    <source>
        <dbReference type="EMBL" id="EMA33318.1"/>
    </source>
</evidence>
<dbReference type="PATRIC" id="fig|1227454.3.peg.2829"/>
<dbReference type="GO" id="GO:0006777">
    <property type="term" value="P:Mo-molybdopterin cofactor biosynthetic process"/>
    <property type="evidence" value="ECO:0007669"/>
    <property type="project" value="InterPro"/>
</dbReference>
<dbReference type="Proteomes" id="UP000011607">
    <property type="component" value="Unassembled WGS sequence"/>
</dbReference>
<name>M0LJT3_9EURY</name>
<dbReference type="SUPFAM" id="SSF54690">
    <property type="entry name" value="Molybdopterin synthase subunit MoaE"/>
    <property type="match status" value="1"/>
</dbReference>